<dbReference type="SUPFAM" id="SSF52499">
    <property type="entry name" value="Isochorismatase-like hydrolases"/>
    <property type="match status" value="1"/>
</dbReference>
<dbReference type="Pfam" id="PF00857">
    <property type="entry name" value="Isochorismatase"/>
    <property type="match status" value="1"/>
</dbReference>
<dbReference type="AlphaFoldDB" id="A0A6J7G879"/>
<dbReference type="InterPro" id="IPR036380">
    <property type="entry name" value="Isochorismatase-like_sf"/>
</dbReference>
<keyword evidence="1" id="KW-0378">Hydrolase</keyword>
<organism evidence="3">
    <name type="scientific">freshwater metagenome</name>
    <dbReference type="NCBI Taxonomy" id="449393"/>
    <lineage>
        <taxon>unclassified sequences</taxon>
        <taxon>metagenomes</taxon>
        <taxon>ecological metagenomes</taxon>
    </lineage>
</organism>
<sequence length="183" mass="19728">MTGSMGLLLVDMQEDFFARGMTPERDDVIAGASELLERFRAAGAPVAHIHTICAPDGSDAMPHWLPDKMLCVRDTPGVLAPEALRPHEGEFVAVKQHYDGFVDPGLEPWLRAQGVETVVVCGVYTQTCVRAAVLGAYQRGFAVIMATDALGTDDVDFANMNLAWLGARAATLLDNTEILASVR</sequence>
<dbReference type="EMBL" id="CAFBMB010000076">
    <property type="protein sequence ID" value="CAB4902688.1"/>
    <property type="molecule type" value="Genomic_DNA"/>
</dbReference>
<dbReference type="InterPro" id="IPR050272">
    <property type="entry name" value="Isochorismatase-like_hydrls"/>
</dbReference>
<dbReference type="GO" id="GO:0016787">
    <property type="term" value="F:hydrolase activity"/>
    <property type="evidence" value="ECO:0007669"/>
    <property type="project" value="UniProtKB-KW"/>
</dbReference>
<dbReference type="PANTHER" id="PTHR43540">
    <property type="entry name" value="PEROXYUREIDOACRYLATE/UREIDOACRYLATE AMIDOHYDROLASE-RELATED"/>
    <property type="match status" value="1"/>
</dbReference>
<name>A0A6J7G879_9ZZZZ</name>
<reference evidence="3" key="1">
    <citation type="submission" date="2020-05" db="EMBL/GenBank/DDBJ databases">
        <authorList>
            <person name="Chiriac C."/>
            <person name="Salcher M."/>
            <person name="Ghai R."/>
            <person name="Kavagutti S V."/>
        </authorList>
    </citation>
    <scope>NUCLEOTIDE SEQUENCE</scope>
</reference>
<accession>A0A6J7G879</accession>
<proteinExistence type="predicted"/>
<protein>
    <submittedName>
        <fullName evidence="3">Unannotated protein</fullName>
    </submittedName>
</protein>
<gene>
    <name evidence="3" type="ORF">UFOPK3516_01016</name>
</gene>
<evidence type="ECO:0000259" key="2">
    <source>
        <dbReference type="Pfam" id="PF00857"/>
    </source>
</evidence>
<dbReference type="InterPro" id="IPR000868">
    <property type="entry name" value="Isochorismatase-like_dom"/>
</dbReference>
<dbReference type="Gene3D" id="3.40.50.850">
    <property type="entry name" value="Isochorismatase-like"/>
    <property type="match status" value="1"/>
</dbReference>
<evidence type="ECO:0000313" key="3">
    <source>
        <dbReference type="EMBL" id="CAB4902688.1"/>
    </source>
</evidence>
<dbReference type="CDD" id="cd00431">
    <property type="entry name" value="cysteine_hydrolases"/>
    <property type="match status" value="1"/>
</dbReference>
<evidence type="ECO:0000256" key="1">
    <source>
        <dbReference type="ARBA" id="ARBA00022801"/>
    </source>
</evidence>
<feature type="domain" description="Isochorismatase-like" evidence="2">
    <location>
        <begin position="7"/>
        <end position="174"/>
    </location>
</feature>